<organism evidence="2 3">
    <name type="scientific">Nonlabens ulvanivorans</name>
    <name type="common">Persicivirga ulvanivorans</name>
    <dbReference type="NCBI Taxonomy" id="906888"/>
    <lineage>
        <taxon>Bacteria</taxon>
        <taxon>Pseudomonadati</taxon>
        <taxon>Bacteroidota</taxon>
        <taxon>Flavobacteriia</taxon>
        <taxon>Flavobacteriales</taxon>
        <taxon>Flavobacteriaceae</taxon>
        <taxon>Nonlabens</taxon>
    </lineage>
</organism>
<name>A0A090QAK8_NONUL</name>
<evidence type="ECO:0000256" key="1">
    <source>
        <dbReference type="SAM" id="SignalP"/>
    </source>
</evidence>
<dbReference type="Proteomes" id="UP000029226">
    <property type="component" value="Unassembled WGS sequence"/>
</dbReference>
<evidence type="ECO:0000313" key="2">
    <source>
        <dbReference type="EMBL" id="GAK98808.1"/>
    </source>
</evidence>
<keyword evidence="1" id="KW-0732">Signal</keyword>
<sequence>MMKKVLLFINLLIIAVTTAQTSDDNQDALITDRPDVTESPFTVGKGNFQIETGATFVDNSENGLKITETVYNTTLLRYGLSNNFELRLGWDFLNSNTKDGSQELFDITGFNPLLIGAKIEITEEKDWIPQIGLLTHLRLPFTAVSEFKPEDTGMEFIFAFNHTLTDQSGLGYNLGTRIGDNRSLEYIYSVSYGHSITDKIGVYGELYGDFPEEGKSAHLWDAGITYLVNNNFQLDATVGTGFQDSNTQQDLLFSIGLSYRILKK</sequence>
<proteinExistence type="predicted"/>
<dbReference type="InterPro" id="IPR025737">
    <property type="entry name" value="FApF"/>
</dbReference>
<feature type="chain" id="PRO_5001861662" description="Transporter" evidence="1">
    <location>
        <begin position="22"/>
        <end position="264"/>
    </location>
</feature>
<evidence type="ECO:0000313" key="3">
    <source>
        <dbReference type="Proteomes" id="UP000029226"/>
    </source>
</evidence>
<evidence type="ECO:0008006" key="4">
    <source>
        <dbReference type="Google" id="ProtNLM"/>
    </source>
</evidence>
<dbReference type="AlphaFoldDB" id="A0A090QAK8"/>
<dbReference type="Pfam" id="PF13557">
    <property type="entry name" value="Phenol_MetA_deg"/>
    <property type="match status" value="1"/>
</dbReference>
<dbReference type="EMBL" id="BBMM01000001">
    <property type="protein sequence ID" value="GAK98808.1"/>
    <property type="molecule type" value="Genomic_DNA"/>
</dbReference>
<reference evidence="2 3" key="1">
    <citation type="journal article" date="2014" name="Genome Announc.">
        <title>Draft Genome Sequences of Marine Flavobacterium Nonlabens Strains NR17, NR24, NR27, NR32, NR33, and Ara13.</title>
        <authorList>
            <person name="Nakanishi M."/>
            <person name="Meirelles P."/>
            <person name="Suzuki R."/>
            <person name="Takatani N."/>
            <person name="Mino S."/>
            <person name="Suda W."/>
            <person name="Oshima K."/>
            <person name="Hattori M."/>
            <person name="Ohkuma M."/>
            <person name="Hosokawa M."/>
            <person name="Miyashita K."/>
            <person name="Thompson F.L."/>
            <person name="Niwa A."/>
            <person name="Sawabe T."/>
            <person name="Sawabe T."/>
        </authorList>
    </citation>
    <scope>NUCLEOTIDE SEQUENCE [LARGE SCALE GENOMIC DNA]</scope>
    <source>
        <strain evidence="3">JCM19314</strain>
    </source>
</reference>
<feature type="signal peptide" evidence="1">
    <location>
        <begin position="1"/>
        <end position="21"/>
    </location>
</feature>
<protein>
    <recommendedName>
        <fullName evidence="4">Transporter</fullName>
    </recommendedName>
</protein>
<comment type="caution">
    <text evidence="2">The sequence shown here is derived from an EMBL/GenBank/DDBJ whole genome shotgun (WGS) entry which is preliminary data.</text>
</comment>
<gene>
    <name evidence="2" type="ORF">JCM19314_2839</name>
</gene>
<accession>A0A090QAK8</accession>